<dbReference type="InterPro" id="IPR021109">
    <property type="entry name" value="Peptidase_aspartic_dom_sf"/>
</dbReference>
<keyword evidence="2" id="KW-0645">Protease</keyword>
<evidence type="ECO:0000256" key="1">
    <source>
        <dbReference type="ARBA" id="ARBA00007447"/>
    </source>
</evidence>
<evidence type="ECO:0000256" key="3">
    <source>
        <dbReference type="ARBA" id="ARBA00022801"/>
    </source>
</evidence>
<accession>A0A9N7NCI0</accession>
<dbReference type="Gene3D" id="2.40.70.10">
    <property type="entry name" value="Acid Proteases"/>
    <property type="match status" value="2"/>
</dbReference>
<evidence type="ECO:0000313" key="7">
    <source>
        <dbReference type="Proteomes" id="UP001153555"/>
    </source>
</evidence>
<evidence type="ECO:0000259" key="5">
    <source>
        <dbReference type="PROSITE" id="PS51767"/>
    </source>
</evidence>
<keyword evidence="4" id="KW-0732">Signal</keyword>
<dbReference type="SUPFAM" id="SSF50630">
    <property type="entry name" value="Acid proteases"/>
    <property type="match status" value="1"/>
</dbReference>
<reference evidence="6" key="1">
    <citation type="submission" date="2019-12" db="EMBL/GenBank/DDBJ databases">
        <authorList>
            <person name="Scholes J."/>
        </authorList>
    </citation>
    <scope>NUCLEOTIDE SEQUENCE</scope>
</reference>
<feature type="domain" description="Peptidase A1" evidence="5">
    <location>
        <begin position="73"/>
        <end position="402"/>
    </location>
</feature>
<dbReference type="InterPro" id="IPR051708">
    <property type="entry name" value="Plant_Aspart_Prot_A1"/>
</dbReference>
<dbReference type="Proteomes" id="UP001153555">
    <property type="component" value="Unassembled WGS sequence"/>
</dbReference>
<comment type="similarity">
    <text evidence="1">Belongs to the peptidase A1 family.</text>
</comment>
<dbReference type="GO" id="GO:0008233">
    <property type="term" value="F:peptidase activity"/>
    <property type="evidence" value="ECO:0007669"/>
    <property type="project" value="UniProtKB-KW"/>
</dbReference>
<evidence type="ECO:0000256" key="4">
    <source>
        <dbReference type="SAM" id="SignalP"/>
    </source>
</evidence>
<dbReference type="OrthoDB" id="2747330at2759"/>
<sequence length="408" mass="43997">MMMKRLSKYSSAALVVVIVALLISLVPLSSSTSFSVELIDPANPKHPFYDPRQLNTIFTPPINTPVLTLGWQYYVSFSVGSQAVQLLAAMDLASDLTWIQCTRCNPCSPLPNGDHDFEPQSSKTYSPVPCSRCLPLSSGSSKCSGTACSYSVGHADGSYSSNGALSTDWFKLGKTNVPHPIHFGCGNANTGLSGVVGLGEGFASIVGQLNQRTFSYWLVPSSSILTFGGPTAWGRGTLTLPMVKGPRNGPPGYYLYLLGVSVEVNNSPRTSPPYIGAPMLVNPQTTVTRLPSVIYNFLKQQVINKVHGQLKQKRDPTRVFDLCYGAKTNNDANLPETITLNFQGGSVSLPRVNMFAKLDNVDVVCLAALPAQKNAVAVYGSFAQTNFGVGFNLEPPRTVSFRRVTKRN</sequence>
<feature type="chain" id="PRO_5040151993" description="Peptidase A1 domain-containing protein" evidence="4">
    <location>
        <begin position="32"/>
        <end position="408"/>
    </location>
</feature>
<dbReference type="InterPro" id="IPR033121">
    <property type="entry name" value="PEPTIDASE_A1"/>
</dbReference>
<evidence type="ECO:0000313" key="6">
    <source>
        <dbReference type="EMBL" id="CAA0827160.1"/>
    </source>
</evidence>
<comment type="caution">
    <text evidence="6">The sequence shown here is derived from an EMBL/GenBank/DDBJ whole genome shotgun (WGS) entry which is preliminary data.</text>
</comment>
<protein>
    <recommendedName>
        <fullName evidence="5">Peptidase A1 domain-containing protein</fullName>
    </recommendedName>
</protein>
<dbReference type="GO" id="GO:0006508">
    <property type="term" value="P:proteolysis"/>
    <property type="evidence" value="ECO:0007669"/>
    <property type="project" value="UniProtKB-KW"/>
</dbReference>
<keyword evidence="3" id="KW-0378">Hydrolase</keyword>
<dbReference type="EMBL" id="CACSLK010027751">
    <property type="protein sequence ID" value="CAA0827160.1"/>
    <property type="molecule type" value="Genomic_DNA"/>
</dbReference>
<dbReference type="GO" id="GO:0005576">
    <property type="term" value="C:extracellular region"/>
    <property type="evidence" value="ECO:0007669"/>
    <property type="project" value="TreeGrafter"/>
</dbReference>
<name>A0A9N7NCI0_STRHE</name>
<dbReference type="PROSITE" id="PS51767">
    <property type="entry name" value="PEPTIDASE_A1"/>
    <property type="match status" value="1"/>
</dbReference>
<dbReference type="Pfam" id="PF14541">
    <property type="entry name" value="TAXi_C"/>
    <property type="match status" value="1"/>
</dbReference>
<dbReference type="PANTHER" id="PTHR47967">
    <property type="entry name" value="OS07G0603500 PROTEIN-RELATED"/>
    <property type="match status" value="1"/>
</dbReference>
<gene>
    <name evidence="6" type="ORF">SHERM_22855</name>
</gene>
<dbReference type="InterPro" id="IPR032799">
    <property type="entry name" value="TAXi_C"/>
</dbReference>
<dbReference type="AlphaFoldDB" id="A0A9N7NCI0"/>
<keyword evidence="7" id="KW-1185">Reference proteome</keyword>
<evidence type="ECO:0000256" key="2">
    <source>
        <dbReference type="ARBA" id="ARBA00022670"/>
    </source>
</evidence>
<proteinExistence type="inferred from homology"/>
<organism evidence="6 7">
    <name type="scientific">Striga hermonthica</name>
    <name type="common">Purple witchweed</name>
    <name type="synonym">Buchnera hermonthica</name>
    <dbReference type="NCBI Taxonomy" id="68872"/>
    <lineage>
        <taxon>Eukaryota</taxon>
        <taxon>Viridiplantae</taxon>
        <taxon>Streptophyta</taxon>
        <taxon>Embryophyta</taxon>
        <taxon>Tracheophyta</taxon>
        <taxon>Spermatophyta</taxon>
        <taxon>Magnoliopsida</taxon>
        <taxon>eudicotyledons</taxon>
        <taxon>Gunneridae</taxon>
        <taxon>Pentapetalae</taxon>
        <taxon>asterids</taxon>
        <taxon>lamiids</taxon>
        <taxon>Lamiales</taxon>
        <taxon>Orobanchaceae</taxon>
        <taxon>Buchnereae</taxon>
        <taxon>Striga</taxon>
    </lineage>
</organism>
<feature type="signal peptide" evidence="4">
    <location>
        <begin position="1"/>
        <end position="31"/>
    </location>
</feature>
<dbReference type="InterPro" id="IPR032861">
    <property type="entry name" value="TAXi_N"/>
</dbReference>
<dbReference type="PANTHER" id="PTHR47967:SF128">
    <property type="entry name" value="ASPARTIC PROTEINASE CDR1-LIKE"/>
    <property type="match status" value="1"/>
</dbReference>
<dbReference type="Pfam" id="PF14543">
    <property type="entry name" value="TAXi_N"/>
    <property type="match status" value="1"/>
</dbReference>